<dbReference type="GO" id="GO:0046373">
    <property type="term" value="P:L-arabinose metabolic process"/>
    <property type="evidence" value="ECO:0007669"/>
    <property type="project" value="InterPro"/>
</dbReference>
<dbReference type="EC" id="3.2.1.55" evidence="4"/>
<evidence type="ECO:0000256" key="1">
    <source>
        <dbReference type="ARBA" id="ARBA00001462"/>
    </source>
</evidence>
<dbReference type="InterPro" id="IPR010720">
    <property type="entry name" value="Alpha-L-AF_C"/>
</dbReference>
<evidence type="ECO:0000256" key="9">
    <source>
        <dbReference type="SAM" id="MobiDB-lite"/>
    </source>
</evidence>
<proteinExistence type="inferred from homology"/>
<comment type="catalytic activity">
    <reaction evidence="1">
        <text>Hydrolysis of terminal non-reducing alpha-L-arabinofuranoside residues in alpha-L-arabinosides.</text>
        <dbReference type="EC" id="3.2.1.55"/>
    </reaction>
</comment>
<feature type="compositionally biased region" description="Basic and acidic residues" evidence="9">
    <location>
        <begin position="818"/>
        <end position="828"/>
    </location>
</feature>
<dbReference type="PANTHER" id="PTHR31776">
    <property type="entry name" value="ALPHA-L-ARABINOFURANOSIDASE 1"/>
    <property type="match status" value="1"/>
</dbReference>
<feature type="domain" description="Alpha-L-arabinofuranosidase C-terminal" evidence="10">
    <location>
        <begin position="1841"/>
        <end position="2013"/>
    </location>
</feature>
<dbReference type="InterPro" id="IPR011990">
    <property type="entry name" value="TPR-like_helical_dom_sf"/>
</dbReference>
<evidence type="ECO:0000313" key="12">
    <source>
        <dbReference type="Proteomes" id="UP000573603"/>
    </source>
</evidence>
<dbReference type="GO" id="GO:0031222">
    <property type="term" value="P:arabinan catabolic process"/>
    <property type="evidence" value="ECO:0007669"/>
    <property type="project" value="UniProtKB-UniPathway"/>
</dbReference>
<dbReference type="InterPro" id="IPR051563">
    <property type="entry name" value="Glycosyl_Hydrolase_51"/>
</dbReference>
<keyword evidence="7" id="KW-0378">Hydrolase</keyword>
<protein>
    <recommendedName>
        <fullName evidence="4">non-reducing end alpha-L-arabinofuranosidase</fullName>
        <ecNumber evidence="4">3.2.1.55</ecNumber>
    </recommendedName>
</protein>
<dbReference type="Proteomes" id="UP000573603">
    <property type="component" value="Unassembled WGS sequence"/>
</dbReference>
<dbReference type="PANTHER" id="PTHR31776:SF0">
    <property type="entry name" value="ALPHA-L-ARABINOFURANOSIDASE 1"/>
    <property type="match status" value="1"/>
</dbReference>
<reference evidence="11 12" key="1">
    <citation type="journal article" date="2020" name="BMC Genomics">
        <title>Correction to: Identification and distribution of gene clusters required for synthesis of sphingolipid metabolism inhibitors in diverse species of the filamentous fungus Fusarium.</title>
        <authorList>
            <person name="Kim H.S."/>
            <person name="Lohmar J.M."/>
            <person name="Busman M."/>
            <person name="Brown D.W."/>
            <person name="Naumann T.A."/>
            <person name="Divon H.H."/>
            <person name="Lysoe E."/>
            <person name="Uhlig S."/>
            <person name="Proctor R.H."/>
        </authorList>
    </citation>
    <scope>NUCLEOTIDE SEQUENCE [LARGE SCALE GENOMIC DNA]</scope>
    <source>
        <strain evidence="11 12">NRRL 25214</strain>
    </source>
</reference>
<evidence type="ECO:0000259" key="10">
    <source>
        <dbReference type="SMART" id="SM00813"/>
    </source>
</evidence>
<keyword evidence="12" id="KW-1185">Reference proteome</keyword>
<keyword evidence="5" id="KW-0732">Signal</keyword>
<feature type="region of interest" description="Disordered" evidence="9">
    <location>
        <begin position="172"/>
        <end position="196"/>
    </location>
</feature>
<dbReference type="SMART" id="SM00813">
    <property type="entry name" value="Alpha-L-AF_C"/>
    <property type="match status" value="1"/>
</dbReference>
<evidence type="ECO:0000256" key="6">
    <source>
        <dbReference type="ARBA" id="ARBA00022737"/>
    </source>
</evidence>
<evidence type="ECO:0000256" key="8">
    <source>
        <dbReference type="ARBA" id="ARBA00023180"/>
    </source>
</evidence>
<gene>
    <name evidence="11" type="ORF">FANTH_2345</name>
</gene>
<accession>A0A8H4ZTY4</accession>
<organism evidence="11 12">
    <name type="scientific">Fusarium anthophilum</name>
    <dbReference type="NCBI Taxonomy" id="48485"/>
    <lineage>
        <taxon>Eukaryota</taxon>
        <taxon>Fungi</taxon>
        <taxon>Dikarya</taxon>
        <taxon>Ascomycota</taxon>
        <taxon>Pezizomycotina</taxon>
        <taxon>Sordariomycetes</taxon>
        <taxon>Hypocreomycetidae</taxon>
        <taxon>Hypocreales</taxon>
        <taxon>Nectriaceae</taxon>
        <taxon>Fusarium</taxon>
        <taxon>Fusarium fujikuroi species complex</taxon>
    </lineage>
</organism>
<evidence type="ECO:0000256" key="7">
    <source>
        <dbReference type="ARBA" id="ARBA00022801"/>
    </source>
</evidence>
<evidence type="ECO:0000256" key="2">
    <source>
        <dbReference type="ARBA" id="ARBA00004834"/>
    </source>
</evidence>
<dbReference type="InterPro" id="IPR017853">
    <property type="entry name" value="GH"/>
</dbReference>
<evidence type="ECO:0000256" key="3">
    <source>
        <dbReference type="ARBA" id="ARBA00007186"/>
    </source>
</evidence>
<evidence type="ECO:0000313" key="11">
    <source>
        <dbReference type="EMBL" id="KAF5252718.1"/>
    </source>
</evidence>
<dbReference type="SUPFAM" id="SSF51445">
    <property type="entry name" value="(Trans)glycosidases"/>
    <property type="match status" value="1"/>
</dbReference>
<feature type="region of interest" description="Disordered" evidence="9">
    <location>
        <begin position="812"/>
        <end position="838"/>
    </location>
</feature>
<dbReference type="Pfam" id="PF22848">
    <property type="entry name" value="ASD1_dom"/>
    <property type="match status" value="1"/>
</dbReference>
<comment type="caution">
    <text evidence="11">The sequence shown here is derived from an EMBL/GenBank/DDBJ whole genome shotgun (WGS) entry which is preliminary data.</text>
</comment>
<keyword evidence="6" id="KW-0677">Repeat</keyword>
<dbReference type="UniPathway" id="UPA00667"/>
<dbReference type="Pfam" id="PF24883">
    <property type="entry name" value="NPHP3_N"/>
    <property type="match status" value="1"/>
</dbReference>
<sequence>MSTSSVVSTGALGTHVDDEVSQIWKQVEIRVVQMAGGDSSKIKPNLDIIPGTCYNALIFVIQAWQGYEGIFESLAGLLEKCIEFLERLTYYTDYGMDSKLTKIDCQHLQIFVDICDHTLKLRSKRSKFAAFMKQMFLNDDGVQELLGAMKNLVEREHGLVSAQTWKSSNEAAANSKDGLNLTRNMHTSSVDDRKQKQHEKDINSWKLIIVNALDLDRTIIESGREPWDKMWKRHKGNILEGTGEWLLQDTRFTRWVSGSEDTKRILALEGEEGAGKTLLASNVVVHLRKMKGSGKRIVTAHNFLDIDTKSTTDASDANIISRYVMRQLALAEEPVMKSIAGICEKAQSFSSTLDMWTQLLLENKDLPAMDVTFYIVLDGLGANAEVVISFLQRFFDNPVIQRTRILSTRNKQLFGAINLAGGIKMDNIVLGDASSSDLILYINKRMDSMEILKNTSRPGISDLRSKILSSLQSSTRGDYYKVERVLDSIARTDDVAEIDALLESAGNIRPDQIESDIEKLNQQRTPKEIAEINEMILWVNDARIWFSPAQIEAALALKAGPNSSTSLMSIEAKIASKYTIFTTDSGLVHYKLGAIQEMIPPKKRDVADGESSSGFKEIQPAEMARKGNYIYRDPDNSQASMVLRCINCLTDQRTEKTERLLDYACDNLHVHLKETDLSLTDRTLKAQVGDAFLRLFTEPYALDSLFGFHLLREDADEVQFSKDDLPASWKTWILSDQGVNSLTKWLKDSAVIEYIKSTPLVSSFNAPDANRHLALFGDSAKVAAEDLFTKDTTQRETVRAYILLDTILNKDNPPTEKVPSDDKEKKTEDGEDVDSVHSPASADIQWLEDWAQETLKVQERNSTWEAQASVLLSYVAGEKIPKSIAEERARKALDMNPESWVASYALSQVVESKEESISHLEKVLHKLLRDTEWKNERGHKGILARVIYSLGDKYWEDGERQEQAIATYSKVFDLGRSIHILSGFSDVLQKYSMAGCWEPMITFFERLLDEPQDSPNAAGEFLMDRLLEPGEDFLSLLVKLFETSARYDLLETLFVQAIAKATSKDDQDDLFTIRYYYGKTLFSIKGHEEAGIAVWELYKNEVTTELHERAVNLIDTYMVPAWLELATAKDVDRARAQGFFDKIEAAYLDFEALESHDIQPTVAFAQYFRHRDDTDKAKQILRPRVTEALEMLCDDRTDNDLYSLYSLGLILAVMRDLPNHIACMDLMRLALRIAREEYTKAVANYEAEDIQMEIAMAKGETFIRSSLSLPDEPQTAFFWCDGCQAEISFASEIWTCLSESGSVQLEDECYKKLMEGRLGPVCSKDHEHYWVPKRNVEEIDAVPVGSVKLGDEVISFEAWKDKIREHALVNLVPTPQSISALSLSVDSSGGNSSSQLLYGVLYEDIYHSGDGGLYGELIRNRAFQGSSKDRVASLDRTLDFWHPVGGVTLSVDDSKPALSSSLPYHLRMDVPKGATGKVGFYNDGFWGFDVDATERYIASLHIRGDYNGLVEVYFNNSITGHKLSSAAAKVTRINSNSWKKIETPYFKPTSSPENPNNTFYFTFDGEKLAGKSLHLNLLSLFKQTYKNRDNGLRKDLALAVDDLGASWIRLPGGNNMEGLRFPYHFKWNETVGDLKDRPGRLGTWGDINTDGFGILEQMQMAKDMDLTVVLGLFAGLYLNGDIIAEEDLGPYIDLALSELEFLTVSIPSRRSLLSLLIDQGDASTKYGSLRASLGYRKPFTVEWVEIGNEDYLNGGTSTYYSYRFKALYDAIRAKYPEMNVISSINPSPSPDKGSGGMVDLHIYDNEAHFVNLFNTFDQASRDYPVFVAEYAAIRAGSNGGSEVGVQTFSMACAEAIFLLGCERNSDVIIGSAYGAFIKQYDEEPRTVAVMKHTANQVLKTNSFYVQKLFAANLGSETVPVNATGGSFDPVYWSATKNGGKTLLKLVNYNGKTGAANAVKVTVKGSKANRATLTVLSAPDGSSVNNLPGNGGETSSIKTTTLKAEDKVFSVVFSKPYEIAVLRI</sequence>
<dbReference type="InterPro" id="IPR055235">
    <property type="entry name" value="ASD1_cat"/>
</dbReference>
<dbReference type="GO" id="GO:0046556">
    <property type="term" value="F:alpha-L-arabinofuranosidase activity"/>
    <property type="evidence" value="ECO:0007669"/>
    <property type="project" value="UniProtKB-EC"/>
</dbReference>
<evidence type="ECO:0000256" key="4">
    <source>
        <dbReference type="ARBA" id="ARBA00012670"/>
    </source>
</evidence>
<evidence type="ECO:0000256" key="5">
    <source>
        <dbReference type="ARBA" id="ARBA00022729"/>
    </source>
</evidence>
<comment type="similarity">
    <text evidence="3">Belongs to the glycosyl hydrolase 51 family.</text>
</comment>
<dbReference type="EMBL" id="JABEVY010000052">
    <property type="protein sequence ID" value="KAF5252718.1"/>
    <property type="molecule type" value="Genomic_DNA"/>
</dbReference>
<dbReference type="Pfam" id="PF06964">
    <property type="entry name" value="Alpha-L-AF_C"/>
    <property type="match status" value="1"/>
</dbReference>
<comment type="pathway">
    <text evidence="2">Glycan metabolism; L-arabinan degradation.</text>
</comment>
<keyword evidence="8" id="KW-0325">Glycoprotein</keyword>
<name>A0A8H4ZTY4_9HYPO</name>
<dbReference type="InterPro" id="IPR056884">
    <property type="entry name" value="NPHP3-like_N"/>
</dbReference>
<dbReference type="Gene3D" id="1.25.40.10">
    <property type="entry name" value="Tetratricopeptide repeat domain"/>
    <property type="match status" value="1"/>
</dbReference>
<dbReference type="Gene3D" id="3.20.20.80">
    <property type="entry name" value="Glycosidases"/>
    <property type="match status" value="1"/>
</dbReference>